<evidence type="ECO:0000313" key="3">
    <source>
        <dbReference type="Proteomes" id="UP001074635"/>
    </source>
</evidence>
<dbReference type="EMBL" id="JAPQTC020000004">
    <property type="protein sequence ID" value="MDT8505168.1"/>
    <property type="molecule type" value="Genomic_DNA"/>
</dbReference>
<dbReference type="Pfam" id="PF18906">
    <property type="entry name" value="Phage_tube_2"/>
    <property type="match status" value="1"/>
</dbReference>
<dbReference type="RefSeq" id="WP_268378270.1">
    <property type="nucleotide sequence ID" value="NZ_JAPQTC020000004.1"/>
</dbReference>
<gene>
    <name evidence="2" type="ORF">OYC61_012750</name>
</gene>
<evidence type="ECO:0000313" key="2">
    <source>
        <dbReference type="EMBL" id="MDT8505168.1"/>
    </source>
</evidence>
<dbReference type="InterPro" id="IPR044000">
    <property type="entry name" value="Phage_tube_2"/>
</dbReference>
<feature type="region of interest" description="Disordered" evidence="1">
    <location>
        <begin position="18"/>
        <end position="53"/>
    </location>
</feature>
<accession>A0ABU3MW10</accession>
<feature type="compositionally biased region" description="Polar residues" evidence="1">
    <location>
        <begin position="19"/>
        <end position="41"/>
    </location>
</feature>
<reference evidence="2" key="1">
    <citation type="submission" date="2023-08" db="EMBL/GenBank/DDBJ databases">
        <title>Study of Resistomes in environmental pathogenic environmental.</title>
        <authorList>
            <person name="Bhattacharjee A."/>
            <person name="Singh A.K."/>
        </authorList>
    </citation>
    <scope>NUCLEOTIDE SEQUENCE</scope>
    <source>
        <strain evidence="2">S1</strain>
    </source>
</reference>
<dbReference type="Proteomes" id="UP001074635">
    <property type="component" value="Unassembled WGS sequence"/>
</dbReference>
<comment type="caution">
    <text evidence="2">The sequence shown here is derived from an EMBL/GenBank/DDBJ whole genome shotgun (WGS) entry which is preliminary data.</text>
</comment>
<keyword evidence="3" id="KW-1185">Reference proteome</keyword>
<evidence type="ECO:0000256" key="1">
    <source>
        <dbReference type="SAM" id="MobiDB-lite"/>
    </source>
</evidence>
<protein>
    <submittedName>
        <fullName evidence="2">Phage tail tube protein</fullName>
    </submittedName>
</protein>
<organism evidence="2 3">
    <name type="scientific">Alcaligenes nematophilus</name>
    <dbReference type="NCBI Taxonomy" id="2994643"/>
    <lineage>
        <taxon>Bacteria</taxon>
        <taxon>Pseudomonadati</taxon>
        <taxon>Pseudomonadota</taxon>
        <taxon>Betaproteobacteria</taxon>
        <taxon>Burkholderiales</taxon>
        <taxon>Alcaligenaceae</taxon>
        <taxon>Alcaligenes</taxon>
    </lineage>
</organism>
<proteinExistence type="predicted"/>
<name>A0ABU3MW10_9BURK</name>
<sequence length="307" mass="32408">MSSGAKVTTHIVKEVTPGVTPSSGWQTLRVTGNTLTPTPNTEESEEITDSRIGQGSITTSVDIAGDIAGELSYGTFDDLLAAAFYGAWTANKLTVGETRTTFSVAKGYRDVGVYALFKGAHVSSMALEVPEEGKATVTFSMSCLDYEDKETPFATTPAAPTDTPFMSSISVGDVKANGVSLAGQACVSGLTLNIDNNLQTQRCFGAERLGPGALIETTAAITGTVNLAWSKKAWELWKNQFTRTPIAIAFPVTDSLGNKYEISLPAVEIDGELPSGGKSDILQIQLNYTVAKQAPTITRTPVATPEP</sequence>